<accession>A0AAV4JL30</accession>
<dbReference type="SUPFAM" id="SSF103473">
    <property type="entry name" value="MFS general substrate transporter"/>
    <property type="match status" value="1"/>
</dbReference>
<feature type="transmembrane region" description="Helical" evidence="5">
    <location>
        <begin position="86"/>
        <end position="106"/>
    </location>
</feature>
<proteinExistence type="predicted"/>
<dbReference type="PANTHER" id="PTHR11662:SF399">
    <property type="entry name" value="FI19708P1-RELATED"/>
    <property type="match status" value="1"/>
</dbReference>
<keyword evidence="2 5" id="KW-0812">Transmembrane</keyword>
<dbReference type="InterPro" id="IPR036259">
    <property type="entry name" value="MFS_trans_sf"/>
</dbReference>
<reference evidence="6 7" key="1">
    <citation type="journal article" date="2021" name="Elife">
        <title>Chloroplast acquisition without the gene transfer in kleptoplastic sea slugs, Plakobranchus ocellatus.</title>
        <authorList>
            <person name="Maeda T."/>
            <person name="Takahashi S."/>
            <person name="Yoshida T."/>
            <person name="Shimamura S."/>
            <person name="Takaki Y."/>
            <person name="Nagai Y."/>
            <person name="Toyoda A."/>
            <person name="Suzuki Y."/>
            <person name="Arimoto A."/>
            <person name="Ishii H."/>
            <person name="Satoh N."/>
            <person name="Nishiyama T."/>
            <person name="Hasebe M."/>
            <person name="Maruyama T."/>
            <person name="Minagawa J."/>
            <person name="Obokata J."/>
            <person name="Shigenobu S."/>
        </authorList>
    </citation>
    <scope>NUCLEOTIDE SEQUENCE [LARGE SCALE GENOMIC DNA]</scope>
</reference>
<dbReference type="Gene3D" id="1.20.1250.20">
    <property type="entry name" value="MFS general substrate transporter like domains"/>
    <property type="match status" value="1"/>
</dbReference>
<organism evidence="6 7">
    <name type="scientific">Elysia marginata</name>
    <dbReference type="NCBI Taxonomy" id="1093978"/>
    <lineage>
        <taxon>Eukaryota</taxon>
        <taxon>Metazoa</taxon>
        <taxon>Spiralia</taxon>
        <taxon>Lophotrochozoa</taxon>
        <taxon>Mollusca</taxon>
        <taxon>Gastropoda</taxon>
        <taxon>Heterobranchia</taxon>
        <taxon>Euthyneura</taxon>
        <taxon>Panpulmonata</taxon>
        <taxon>Sacoglossa</taxon>
        <taxon>Placobranchoidea</taxon>
        <taxon>Plakobranchidae</taxon>
        <taxon>Elysia</taxon>
    </lineage>
</organism>
<keyword evidence="7" id="KW-1185">Reference proteome</keyword>
<feature type="transmembrane region" description="Helical" evidence="5">
    <location>
        <begin position="49"/>
        <end position="74"/>
    </location>
</feature>
<protein>
    <submittedName>
        <fullName evidence="6">Sodium-dependent phosphate transport protein 1</fullName>
    </submittedName>
</protein>
<keyword evidence="3 5" id="KW-1133">Transmembrane helix</keyword>
<evidence type="ECO:0000256" key="2">
    <source>
        <dbReference type="ARBA" id="ARBA00022692"/>
    </source>
</evidence>
<comment type="caution">
    <text evidence="6">The sequence shown here is derived from an EMBL/GenBank/DDBJ whole genome shotgun (WGS) entry which is preliminary data.</text>
</comment>
<sequence>MSDSPETHPFISEKEKTYIQLTRSKALDGNKNQKTSRPPYLAIAKSVPVLAYLFVFSCFMWTMSVSVVYIPIYLSTVHGFNAEMTGILFSVIACTRLTGAFTWTFAGNLLTNSGLLSQQVTRKTCICVGE</sequence>
<evidence type="ECO:0000256" key="3">
    <source>
        <dbReference type="ARBA" id="ARBA00022989"/>
    </source>
</evidence>
<evidence type="ECO:0000256" key="1">
    <source>
        <dbReference type="ARBA" id="ARBA00004141"/>
    </source>
</evidence>
<dbReference type="Proteomes" id="UP000762676">
    <property type="component" value="Unassembled WGS sequence"/>
</dbReference>
<dbReference type="InterPro" id="IPR050382">
    <property type="entry name" value="MFS_Na/Anion_cotransporter"/>
</dbReference>
<dbReference type="PANTHER" id="PTHR11662">
    <property type="entry name" value="SOLUTE CARRIER FAMILY 17"/>
    <property type="match status" value="1"/>
</dbReference>
<evidence type="ECO:0000256" key="4">
    <source>
        <dbReference type="ARBA" id="ARBA00023136"/>
    </source>
</evidence>
<comment type="subcellular location">
    <subcellularLocation>
        <location evidence="1">Membrane</location>
        <topology evidence="1">Multi-pass membrane protein</topology>
    </subcellularLocation>
</comment>
<evidence type="ECO:0000256" key="5">
    <source>
        <dbReference type="SAM" id="Phobius"/>
    </source>
</evidence>
<dbReference type="GO" id="GO:0016020">
    <property type="term" value="C:membrane"/>
    <property type="evidence" value="ECO:0007669"/>
    <property type="project" value="UniProtKB-SubCell"/>
</dbReference>
<name>A0AAV4JL30_9GAST</name>
<evidence type="ECO:0000313" key="7">
    <source>
        <dbReference type="Proteomes" id="UP000762676"/>
    </source>
</evidence>
<keyword evidence="4 5" id="KW-0472">Membrane</keyword>
<evidence type="ECO:0000313" key="6">
    <source>
        <dbReference type="EMBL" id="GFS23026.1"/>
    </source>
</evidence>
<gene>
    <name evidence="6" type="ORF">ElyMa_006966400</name>
</gene>
<dbReference type="EMBL" id="BMAT01013919">
    <property type="protein sequence ID" value="GFS23026.1"/>
    <property type="molecule type" value="Genomic_DNA"/>
</dbReference>
<dbReference type="AlphaFoldDB" id="A0AAV4JL30"/>